<comment type="caution">
    <text evidence="1">The sequence shown here is derived from an EMBL/GenBank/DDBJ whole genome shotgun (WGS) entry which is preliminary data.</text>
</comment>
<dbReference type="AlphaFoldDB" id="A0A8H9G3F4"/>
<reference evidence="1" key="2">
    <citation type="submission" date="2020-09" db="EMBL/GenBank/DDBJ databases">
        <authorList>
            <person name="Sun Q."/>
            <person name="Zhou Y."/>
        </authorList>
    </citation>
    <scope>NUCLEOTIDE SEQUENCE</scope>
    <source>
        <strain evidence="1">CGMCC 1.15966</strain>
    </source>
</reference>
<evidence type="ECO:0000313" key="2">
    <source>
        <dbReference type="Proteomes" id="UP000614460"/>
    </source>
</evidence>
<sequence length="366" mass="42209">MRRQIISIQSLTILLFAVLFTLSSCKKDKHPDDSGEPDEFEEFYKGLKVHAFGQIQKEGDPLGSRPVHWFNGKINYLEGSENGGSVLDAFMLGQDIYVTGFEGAVGVDVTSRKPVYWVNGKKHVLEQNVFATGNMIYVSNSKDIYIKRTVYENNKVSSTDILKNGKIWPLEIRNNKKPDIREFRGMNNDVYVLGHMENSTLWKNGKIHMEKKYPETMQNVIFHQNDTYLFLINLLNRNNKEPYITIHKNNKLYQSIAKTNDVNWVDVGNIRTFMEGSTTYVAVSFRNESNAKIVVWKDGKKHLDLPANEMMLDNLFIKNAHVFVSAYNSEDQEKSDKYWMDNKELILDSDDAKEINISKIIIEEAQ</sequence>
<evidence type="ECO:0008006" key="3">
    <source>
        <dbReference type="Google" id="ProtNLM"/>
    </source>
</evidence>
<protein>
    <recommendedName>
        <fullName evidence="3">Lipoprotein</fullName>
    </recommendedName>
</protein>
<dbReference type="RefSeq" id="WP_182498223.1">
    <property type="nucleotide sequence ID" value="NZ_BMKM01000008.1"/>
</dbReference>
<keyword evidence="2" id="KW-1185">Reference proteome</keyword>
<evidence type="ECO:0000313" key="1">
    <source>
        <dbReference type="EMBL" id="GGE28554.1"/>
    </source>
</evidence>
<name>A0A8H9G3F4_9SPHI</name>
<dbReference type="EMBL" id="BMKM01000008">
    <property type="protein sequence ID" value="GGE28554.1"/>
    <property type="molecule type" value="Genomic_DNA"/>
</dbReference>
<organism evidence="1 2">
    <name type="scientific">Sphingobacterium cellulitidis</name>
    <dbReference type="NCBI Taxonomy" id="1768011"/>
    <lineage>
        <taxon>Bacteria</taxon>
        <taxon>Pseudomonadati</taxon>
        <taxon>Bacteroidota</taxon>
        <taxon>Sphingobacteriia</taxon>
        <taxon>Sphingobacteriales</taxon>
        <taxon>Sphingobacteriaceae</taxon>
        <taxon>Sphingobacterium</taxon>
    </lineage>
</organism>
<dbReference type="Proteomes" id="UP000614460">
    <property type="component" value="Unassembled WGS sequence"/>
</dbReference>
<gene>
    <name evidence="1" type="ORF">GCM10011516_27830</name>
</gene>
<proteinExistence type="predicted"/>
<reference evidence="1" key="1">
    <citation type="journal article" date="2014" name="Int. J. Syst. Evol. Microbiol.">
        <title>Complete genome sequence of Corynebacterium casei LMG S-19264T (=DSM 44701T), isolated from a smear-ripened cheese.</title>
        <authorList>
            <consortium name="US DOE Joint Genome Institute (JGI-PGF)"/>
            <person name="Walter F."/>
            <person name="Albersmeier A."/>
            <person name="Kalinowski J."/>
            <person name="Ruckert C."/>
        </authorList>
    </citation>
    <scope>NUCLEOTIDE SEQUENCE</scope>
    <source>
        <strain evidence="1">CGMCC 1.15966</strain>
    </source>
</reference>
<accession>A0A8H9G3F4</accession>
<dbReference type="PROSITE" id="PS51257">
    <property type="entry name" value="PROKAR_LIPOPROTEIN"/>
    <property type="match status" value="1"/>
</dbReference>